<feature type="region of interest" description="Disordered" evidence="1">
    <location>
        <begin position="208"/>
        <end position="264"/>
    </location>
</feature>
<proteinExistence type="predicted"/>
<gene>
    <name evidence="2" type="primary">SPBC21C3.14c_1</name>
    <name evidence="2" type="ORF">g.45951</name>
</gene>
<protein>
    <submittedName>
        <fullName evidence="2">Uncharacterized protein C21C3.14c</fullName>
    </submittedName>
</protein>
<feature type="compositionally biased region" description="Low complexity" evidence="1">
    <location>
        <begin position="8"/>
        <end position="20"/>
    </location>
</feature>
<feature type="region of interest" description="Disordered" evidence="1">
    <location>
        <begin position="1"/>
        <end position="20"/>
    </location>
</feature>
<feature type="compositionally biased region" description="Basic residues" evidence="1">
    <location>
        <begin position="222"/>
        <end position="231"/>
    </location>
</feature>
<accession>A0A1D1Z403</accession>
<reference evidence="2" key="1">
    <citation type="submission" date="2015-07" db="EMBL/GenBank/DDBJ databases">
        <title>Transcriptome Assembly of Anthurium amnicola.</title>
        <authorList>
            <person name="Suzuki J."/>
        </authorList>
    </citation>
    <scope>NUCLEOTIDE SEQUENCE</scope>
</reference>
<sequence>MRRMPVTRLPSSRLRSCRPSQRPSKKLCMQNWFLPLGNGCGCSPQYPSVELVTRPLHWGMVKDRQLLPREDLARLSPRMVRIAALPKYRTGLWLKLKSGKGVTRFRKRCLPSLPPSSHWQGEFSINSLQYPATLICPQFTNASSEIAQKELPPIVPSVPLTVQTDLIEPRLEKDSNVPISLNCLLNKRLLPPSLTLSTSSYSLQVTSLIPEKDPPSPTMKSPTHKKPRKVGHPYARASSVTIREIKEESTESSRVLAVDPQRLP</sequence>
<organism evidence="2">
    <name type="scientific">Anthurium amnicola</name>
    <dbReference type="NCBI Taxonomy" id="1678845"/>
    <lineage>
        <taxon>Eukaryota</taxon>
        <taxon>Viridiplantae</taxon>
        <taxon>Streptophyta</taxon>
        <taxon>Embryophyta</taxon>
        <taxon>Tracheophyta</taxon>
        <taxon>Spermatophyta</taxon>
        <taxon>Magnoliopsida</taxon>
        <taxon>Liliopsida</taxon>
        <taxon>Araceae</taxon>
        <taxon>Pothoideae</taxon>
        <taxon>Potheae</taxon>
        <taxon>Anthurium</taxon>
    </lineage>
</organism>
<dbReference type="AlphaFoldDB" id="A0A1D1Z403"/>
<evidence type="ECO:0000313" key="2">
    <source>
        <dbReference type="EMBL" id="JAT61633.1"/>
    </source>
</evidence>
<dbReference type="EMBL" id="GDJX01006303">
    <property type="protein sequence ID" value="JAT61633.1"/>
    <property type="molecule type" value="Transcribed_RNA"/>
</dbReference>
<name>A0A1D1Z403_9ARAE</name>
<evidence type="ECO:0000256" key="1">
    <source>
        <dbReference type="SAM" id="MobiDB-lite"/>
    </source>
</evidence>